<keyword evidence="3" id="KW-1185">Reference proteome</keyword>
<dbReference type="Gene3D" id="3.90.960.10">
    <property type="entry name" value="YbaK/aminoacyl-tRNA synthetase-associated domain"/>
    <property type="match status" value="1"/>
</dbReference>
<dbReference type="SUPFAM" id="SSF55826">
    <property type="entry name" value="YbaK/ProRS associated domain"/>
    <property type="match status" value="1"/>
</dbReference>
<dbReference type="PANTHER" id="PTHR30411">
    <property type="entry name" value="CYTOPLASMIC PROTEIN"/>
    <property type="match status" value="1"/>
</dbReference>
<dbReference type="InterPro" id="IPR007214">
    <property type="entry name" value="YbaK/aa-tRNA-synth-assoc-dom"/>
</dbReference>
<dbReference type="EMBL" id="JANBUM010000118">
    <property type="protein sequence ID" value="KAJ2784264.1"/>
    <property type="molecule type" value="Genomic_DNA"/>
</dbReference>
<reference evidence="2" key="1">
    <citation type="submission" date="2022-07" db="EMBL/GenBank/DDBJ databases">
        <title>Phylogenomic reconstructions and comparative analyses of Kickxellomycotina fungi.</title>
        <authorList>
            <person name="Reynolds N.K."/>
            <person name="Stajich J.E."/>
            <person name="Barry K."/>
            <person name="Grigoriev I.V."/>
            <person name="Crous P."/>
            <person name="Smith M.E."/>
        </authorList>
    </citation>
    <scope>NUCLEOTIDE SEQUENCE</scope>
    <source>
        <strain evidence="2">BCRC 34489</strain>
    </source>
</reference>
<gene>
    <name evidence="2" type="ORF">GGI15_002313</name>
</gene>
<protein>
    <recommendedName>
        <fullName evidence="1">YbaK/aminoacyl-tRNA synthetase-associated domain-containing protein</fullName>
    </recommendedName>
</protein>
<name>A0A9W8HM69_9FUNG</name>
<evidence type="ECO:0000313" key="3">
    <source>
        <dbReference type="Proteomes" id="UP001140172"/>
    </source>
</evidence>
<comment type="caution">
    <text evidence="2">The sequence shown here is derived from an EMBL/GenBank/DDBJ whole genome shotgun (WGS) entry which is preliminary data.</text>
</comment>
<sequence>MEPLLDVGRQISQTLADTSISAHYLAHFLALAQTESTTTTTLSDLPSPVSRVIQALTSLQILHHSRIYHVPTTFYTWSLTRRALQMLSPSPSHLCKAVILENKRWRPTHPGSQYYCVMVQYVHRVDTGRLMEYVRNVVGGDRQEKVAKKHFNFRLADQEETEKRTGFMRNGVSPFGAREMWPVLLSEEITRLSPPVMWFGGGHVDYKLAMPVDTFIKATKCQVADISVPDEHE</sequence>
<dbReference type="Proteomes" id="UP001140172">
    <property type="component" value="Unassembled WGS sequence"/>
</dbReference>
<dbReference type="OrthoDB" id="1058301at2759"/>
<evidence type="ECO:0000259" key="1">
    <source>
        <dbReference type="Pfam" id="PF04073"/>
    </source>
</evidence>
<proteinExistence type="predicted"/>
<dbReference type="Pfam" id="PF04073">
    <property type="entry name" value="tRNA_edit"/>
    <property type="match status" value="1"/>
</dbReference>
<dbReference type="PANTHER" id="PTHR30411:SF4">
    <property type="entry name" value="YBAK_AMINOACYL-TRNA SYNTHETASE-ASSOCIATED DOMAIN-CONTAINING PROTEIN"/>
    <property type="match status" value="1"/>
</dbReference>
<accession>A0A9W8HM69</accession>
<dbReference type="AlphaFoldDB" id="A0A9W8HM69"/>
<organism evidence="2 3">
    <name type="scientific">Coemansia interrupta</name>
    <dbReference type="NCBI Taxonomy" id="1126814"/>
    <lineage>
        <taxon>Eukaryota</taxon>
        <taxon>Fungi</taxon>
        <taxon>Fungi incertae sedis</taxon>
        <taxon>Zoopagomycota</taxon>
        <taxon>Kickxellomycotina</taxon>
        <taxon>Kickxellomycetes</taxon>
        <taxon>Kickxellales</taxon>
        <taxon>Kickxellaceae</taxon>
        <taxon>Coemansia</taxon>
    </lineage>
</organism>
<feature type="domain" description="YbaK/aminoacyl-tRNA synthetase-associated" evidence="1">
    <location>
        <begin position="83"/>
        <end position="216"/>
    </location>
</feature>
<evidence type="ECO:0000313" key="2">
    <source>
        <dbReference type="EMBL" id="KAJ2784264.1"/>
    </source>
</evidence>
<dbReference type="GO" id="GO:0002161">
    <property type="term" value="F:aminoacyl-tRNA deacylase activity"/>
    <property type="evidence" value="ECO:0007669"/>
    <property type="project" value="InterPro"/>
</dbReference>
<dbReference type="InterPro" id="IPR036754">
    <property type="entry name" value="YbaK/aa-tRNA-synt-asso_dom_sf"/>
</dbReference>